<dbReference type="EMBL" id="JACOOS010000011">
    <property type="protein sequence ID" value="MBC5677924.1"/>
    <property type="molecule type" value="Genomic_DNA"/>
</dbReference>
<evidence type="ECO:0000256" key="1">
    <source>
        <dbReference type="SAM" id="MobiDB-lite"/>
    </source>
</evidence>
<keyword evidence="3" id="KW-1185">Reference proteome</keyword>
<organism evidence="2 3">
    <name type="scientific">Anaerostipes hominis</name>
    <name type="common">ex Liu et al. 2021</name>
    <dbReference type="NCBI Taxonomy" id="2763018"/>
    <lineage>
        <taxon>Bacteria</taxon>
        <taxon>Bacillati</taxon>
        <taxon>Bacillota</taxon>
        <taxon>Clostridia</taxon>
        <taxon>Lachnospirales</taxon>
        <taxon>Lachnospiraceae</taxon>
        <taxon>Anaerostipes</taxon>
    </lineage>
</organism>
<dbReference type="Proteomes" id="UP000635828">
    <property type="component" value="Unassembled WGS sequence"/>
</dbReference>
<comment type="caution">
    <text evidence="2">The sequence shown here is derived from an EMBL/GenBank/DDBJ whole genome shotgun (WGS) entry which is preliminary data.</text>
</comment>
<evidence type="ECO:0000313" key="2">
    <source>
        <dbReference type="EMBL" id="MBC5677924.1"/>
    </source>
</evidence>
<reference evidence="2 3" key="1">
    <citation type="submission" date="2020-08" db="EMBL/GenBank/DDBJ databases">
        <title>Genome public.</title>
        <authorList>
            <person name="Liu C."/>
            <person name="Sun Q."/>
        </authorList>
    </citation>
    <scope>NUCLEOTIDE SEQUENCE [LARGE SCALE GENOMIC DNA]</scope>
    <source>
        <strain evidence="2 3">NSJ-7</strain>
    </source>
</reference>
<sequence length="92" mass="10655">MINPPEAGLQSLNQRKQPALKKPDSTLMLKENQRALLVHLSDPFTVLEISQPDIVVLYREYLFLSAEKTGYTGIHRRKIISKLRRLIQELRS</sequence>
<name>A0ABR7FRT3_9FIRM</name>
<protein>
    <submittedName>
        <fullName evidence="2">Uncharacterized protein</fullName>
    </submittedName>
</protein>
<proteinExistence type="predicted"/>
<dbReference type="RefSeq" id="WP_024727500.1">
    <property type="nucleotide sequence ID" value="NZ_JACOOS010000011.1"/>
</dbReference>
<accession>A0ABR7FRT3</accession>
<evidence type="ECO:0000313" key="3">
    <source>
        <dbReference type="Proteomes" id="UP000635828"/>
    </source>
</evidence>
<gene>
    <name evidence="2" type="ORF">H8S22_09990</name>
</gene>
<feature type="region of interest" description="Disordered" evidence="1">
    <location>
        <begin position="1"/>
        <end position="23"/>
    </location>
</feature>